<dbReference type="EMBL" id="CP104143">
    <property type="protein sequence ID" value="UWU14089.1"/>
    <property type="molecule type" value="Genomic_DNA"/>
</dbReference>
<keyword evidence="4" id="KW-1185">Reference proteome</keyword>
<evidence type="ECO:0000313" key="3">
    <source>
        <dbReference type="EMBL" id="UWU14089.1"/>
    </source>
</evidence>
<feature type="compositionally biased region" description="Low complexity" evidence="1">
    <location>
        <begin position="477"/>
        <end position="508"/>
    </location>
</feature>
<evidence type="ECO:0000313" key="4">
    <source>
        <dbReference type="Proteomes" id="UP001060123"/>
    </source>
</evidence>
<proteinExistence type="predicted"/>
<sequence length="1084" mass="112896">MRSLEPHLPLQRPAPALTHGRPFDADTRAPFETAFNRSFADVHIHDGAQAHDAARSLDARAFVQGYDLAFGAGHYQPATPEGRGLLAHELAHVAQQGQGPRTAPLNVLGANQDARLEGEANAAATAFAEGRAIPRLSEAGPALQRNAAGGPPPAAAPAASTTAGPSLKLPAGMTAVADDPAGLGTNELIVEVASFTLPKEKGLGDWVQKAHDAKAAGSGLVFTPLFDGGRVAAWKEGSEDYKSIWLGKFGFNTTQALSLAFINAAKTDEELKTAYADPAVKKVVDGLAGGLKTAKCDVDHIVEKQMGGTSIPSNLQLLDSTKNQASGRETYQELVKLVDAIRDPSMRGAGVKKLQLRLKQATVRTGTTDGSYLVEKLLREGKVKGSDAVKAAADGKPVALSAGGMAETVQAKDKGDTPVGDMAKRLVPGIRLVTYKRSPLGPKGKTDNVEGELDSRALAKSAAGSAAVKLTAELGPAGAPAPAAAPTPVDAPDTTAAGAAGASPAGEARSLKLDPKSNKKIAFYYPYLSPGELTSLTIDDAGTLKAEGSISPSVPVLDKFLIKYEATREGKESLALVAPIPAAKLKPNNAYFRFTEGDLSLALAPAFVPSGTLKFTAGPGTKPVIAGDFTVKYEAGAFQANGTLTPGGKLPGIDQASGTVTYHSEKGWAGELKASTSSIPGATIDVAAGFESKGQGMSYWARGGLTTKVRDTVITLNAKWSGGPLSYHGKAVVPDPIKGLVKQVTLEGDYAGDQILLTGSADIVWRSINSKMTVKYSKKDGEEGKFSGAADVDVNMGKTTGQLNLNFNEKGSFWGGGAISYQVTKDLRPKLGVDVTPEARIKVLGEVQVNDIELTPKWPKDGGNISIIKGLGFKFPIPTPVPGVTAFGRIEGSLGLGYGVGPITLKAVVFNGSLYPMEDDPKVEANLTGRFAVPAYAEVYGVFGARLGVEVAAGAAGLEGGIDIKPSLRIDGDGGVKFDAAYKDGGFDFSASAYAEGRLTAKAKVDLVATIYALWRAVDYSWTYNVASVEAQIGPTVKLSLGTIAYGRDGKFTWPSLDQIKVDPEVDPLSVVKDMAGRGKAVEK</sequence>
<dbReference type="Proteomes" id="UP001060123">
    <property type="component" value="Chromosome"/>
</dbReference>
<gene>
    <name evidence="3" type="ORF">N2599_18540</name>
</gene>
<protein>
    <submittedName>
        <fullName evidence="3">DUF4157 domain-containing protein</fullName>
    </submittedName>
</protein>
<organism evidence="3 4">
    <name type="scientific">Rhizobium sullae</name>
    <name type="common">Rhizobium hedysari</name>
    <dbReference type="NCBI Taxonomy" id="50338"/>
    <lineage>
        <taxon>Bacteria</taxon>
        <taxon>Pseudomonadati</taxon>
        <taxon>Pseudomonadota</taxon>
        <taxon>Alphaproteobacteria</taxon>
        <taxon>Hyphomicrobiales</taxon>
        <taxon>Rhizobiaceae</taxon>
        <taxon>Rhizobium/Agrobacterium group</taxon>
        <taxon>Rhizobium</taxon>
    </lineage>
</organism>
<dbReference type="InterPro" id="IPR025295">
    <property type="entry name" value="eCIS_core_dom"/>
</dbReference>
<dbReference type="InterPro" id="IPR003615">
    <property type="entry name" value="HNH_nuc"/>
</dbReference>
<feature type="region of interest" description="Disordered" evidence="1">
    <location>
        <begin position="477"/>
        <end position="511"/>
    </location>
</feature>
<evidence type="ECO:0000259" key="2">
    <source>
        <dbReference type="Pfam" id="PF13699"/>
    </source>
</evidence>
<reference evidence="3" key="1">
    <citation type="submission" date="2022-09" db="EMBL/GenBank/DDBJ databases">
        <title>Australian commercial rhizobial inoculants.</title>
        <authorList>
            <person name="Kohlmeier M.G."/>
            <person name="O'Hara G.W."/>
            <person name="Colombi E."/>
            <person name="Ramsay J.P."/>
            <person name="Terpolilli J."/>
        </authorList>
    </citation>
    <scope>NUCLEOTIDE SEQUENCE</scope>
    <source>
        <strain evidence="3">WSM1592</strain>
    </source>
</reference>
<dbReference type="RefSeq" id="WP_027511993.1">
    <property type="nucleotide sequence ID" value="NZ_CP104143.1"/>
</dbReference>
<feature type="region of interest" description="Disordered" evidence="1">
    <location>
        <begin position="142"/>
        <end position="163"/>
    </location>
</feature>
<evidence type="ECO:0000256" key="1">
    <source>
        <dbReference type="SAM" id="MobiDB-lite"/>
    </source>
</evidence>
<dbReference type="CDD" id="cd00085">
    <property type="entry name" value="HNHc"/>
    <property type="match status" value="1"/>
</dbReference>
<feature type="domain" description="eCIS core" evidence="2">
    <location>
        <begin position="22"/>
        <end position="99"/>
    </location>
</feature>
<accession>A0ABY5XHP1</accession>
<name>A0ABY5XHP1_RHISU</name>
<feature type="region of interest" description="Disordered" evidence="1">
    <location>
        <begin position="1"/>
        <end position="25"/>
    </location>
</feature>
<dbReference type="Pfam" id="PF13699">
    <property type="entry name" value="eCIS_core"/>
    <property type="match status" value="1"/>
</dbReference>